<dbReference type="EMBL" id="RQZG01000002">
    <property type="protein sequence ID" value="RRD06645.1"/>
    <property type="molecule type" value="Genomic_DNA"/>
</dbReference>
<reference evidence="7 8" key="1">
    <citation type="submission" date="2018-11" db="EMBL/GenBank/DDBJ databases">
        <title>Genomes From Bacteria Associated with the Canine Oral Cavity: a Test Case for Automated Genome-Based Taxonomic Assignment.</title>
        <authorList>
            <person name="Coil D.A."/>
            <person name="Jospin G."/>
            <person name="Darling A.E."/>
            <person name="Wallis C."/>
            <person name="Davis I.J."/>
            <person name="Harris S."/>
            <person name="Eisen J.A."/>
            <person name="Holcombe L.J."/>
            <person name="O'Flynn C."/>
        </authorList>
    </citation>
    <scope>NUCLEOTIDE SEQUENCE [LARGE SCALE GENOMIC DNA]</scope>
    <source>
        <strain evidence="7 8">OH887_COT-365</strain>
    </source>
</reference>
<gene>
    <name evidence="7" type="ORF">EII34_03185</name>
</gene>
<keyword evidence="4" id="KW-0503">Monooxygenase</keyword>
<evidence type="ECO:0000256" key="5">
    <source>
        <dbReference type="SAM" id="MobiDB-lite"/>
    </source>
</evidence>
<dbReference type="OrthoDB" id="4437611at2"/>
<accession>A0A3P1TBR0</accession>
<evidence type="ECO:0000256" key="4">
    <source>
        <dbReference type="ARBA" id="ARBA00023033"/>
    </source>
</evidence>
<feature type="domain" description="Luciferase-like" evidence="6">
    <location>
        <begin position="82"/>
        <end position="339"/>
    </location>
</feature>
<dbReference type="Pfam" id="PF00296">
    <property type="entry name" value="Bac_luciferase"/>
    <property type="match status" value="1"/>
</dbReference>
<dbReference type="InterPro" id="IPR051260">
    <property type="entry name" value="Diverse_substr_monoxygenases"/>
</dbReference>
<sequence>MSGTFELRGPLGDVGGERGAVGVIRRQGCAEDPRPTDPGGPGMTTNHVEQGRDHRPLVVGVALSPVWLSADAWRREDSRVEEMFSLSPYRELVEKAERAVVDFLFCPEAGHLEPSTIRHSPGFATLESFTLVTALAAVTRRIGLVPTVQTAFANPFTVARQLASLHRISGGRAGWNVVTALAGERNHGLTELPDSAERHARADEFITVVEALWRSFPSEAFVADRGTGVFADPDRVQAIDFDGKYFKVAGPMALPQHPAGRLPVVQAGASPAGIAFAGARADLVFGAVPDLDAARGQRAALRSAAVTAGRDPGAIRFLPGLHLVLAETREQARRVAEENAGNRRLHWSVSEPRRTRSRRS</sequence>
<proteinExistence type="predicted"/>
<feature type="region of interest" description="Disordered" evidence="5">
    <location>
        <begin position="24"/>
        <end position="51"/>
    </location>
</feature>
<evidence type="ECO:0000256" key="1">
    <source>
        <dbReference type="ARBA" id="ARBA00022630"/>
    </source>
</evidence>
<dbReference type="AlphaFoldDB" id="A0A3P1TBR0"/>
<evidence type="ECO:0000256" key="3">
    <source>
        <dbReference type="ARBA" id="ARBA00023002"/>
    </source>
</evidence>
<dbReference type="InterPro" id="IPR036661">
    <property type="entry name" value="Luciferase-like_sf"/>
</dbReference>
<dbReference type="PANTHER" id="PTHR30011">
    <property type="entry name" value="ALKANESULFONATE MONOOXYGENASE-RELATED"/>
    <property type="match status" value="1"/>
</dbReference>
<dbReference type="GO" id="GO:0004497">
    <property type="term" value="F:monooxygenase activity"/>
    <property type="evidence" value="ECO:0007669"/>
    <property type="project" value="UniProtKB-KW"/>
</dbReference>
<keyword evidence="2" id="KW-0288">FMN</keyword>
<dbReference type="SUPFAM" id="SSF51679">
    <property type="entry name" value="Bacterial luciferase-like"/>
    <property type="match status" value="1"/>
</dbReference>
<organism evidence="7 8">
    <name type="scientific">Arachnia propionica</name>
    <dbReference type="NCBI Taxonomy" id="1750"/>
    <lineage>
        <taxon>Bacteria</taxon>
        <taxon>Bacillati</taxon>
        <taxon>Actinomycetota</taxon>
        <taxon>Actinomycetes</taxon>
        <taxon>Propionibacteriales</taxon>
        <taxon>Propionibacteriaceae</taxon>
        <taxon>Arachnia</taxon>
    </lineage>
</organism>
<keyword evidence="1" id="KW-0285">Flavoprotein</keyword>
<dbReference type="Gene3D" id="3.20.20.30">
    <property type="entry name" value="Luciferase-like domain"/>
    <property type="match status" value="1"/>
</dbReference>
<dbReference type="Proteomes" id="UP000280819">
    <property type="component" value="Unassembled WGS sequence"/>
</dbReference>
<dbReference type="GO" id="GO:0016705">
    <property type="term" value="F:oxidoreductase activity, acting on paired donors, with incorporation or reduction of molecular oxygen"/>
    <property type="evidence" value="ECO:0007669"/>
    <property type="project" value="InterPro"/>
</dbReference>
<name>A0A3P1TBR0_9ACTN</name>
<evidence type="ECO:0000313" key="7">
    <source>
        <dbReference type="EMBL" id="RRD06645.1"/>
    </source>
</evidence>
<evidence type="ECO:0000256" key="2">
    <source>
        <dbReference type="ARBA" id="ARBA00022643"/>
    </source>
</evidence>
<dbReference type="PANTHER" id="PTHR30011:SF16">
    <property type="entry name" value="C2H2 FINGER DOMAIN TRANSCRIPTION FACTOR (EUROFUNG)-RELATED"/>
    <property type="match status" value="1"/>
</dbReference>
<dbReference type="InterPro" id="IPR011251">
    <property type="entry name" value="Luciferase-like_dom"/>
</dbReference>
<keyword evidence="3" id="KW-0560">Oxidoreductase</keyword>
<protein>
    <submittedName>
        <fullName evidence="7">LLM class flavin-dependent oxidoreductase</fullName>
    </submittedName>
</protein>
<evidence type="ECO:0000313" key="8">
    <source>
        <dbReference type="Proteomes" id="UP000280819"/>
    </source>
</evidence>
<comment type="caution">
    <text evidence="7">The sequence shown here is derived from an EMBL/GenBank/DDBJ whole genome shotgun (WGS) entry which is preliminary data.</text>
</comment>
<evidence type="ECO:0000259" key="6">
    <source>
        <dbReference type="Pfam" id="PF00296"/>
    </source>
</evidence>